<name>A0A4Y2G4B7_ARAVE</name>
<proteinExistence type="predicted"/>
<dbReference type="EMBL" id="BGPR01001188">
    <property type="protein sequence ID" value="GBM47646.1"/>
    <property type="molecule type" value="Genomic_DNA"/>
</dbReference>
<accession>A0A4Y2G4B7</accession>
<evidence type="ECO:0000256" key="1">
    <source>
        <dbReference type="SAM" id="MobiDB-lite"/>
    </source>
</evidence>
<comment type="caution">
    <text evidence="2">The sequence shown here is derived from an EMBL/GenBank/DDBJ whole genome shotgun (WGS) entry which is preliminary data.</text>
</comment>
<feature type="region of interest" description="Disordered" evidence="1">
    <location>
        <begin position="1"/>
        <end position="30"/>
    </location>
</feature>
<sequence>MSSAIERTFIETRSHNDRPMNGFLSDRHEFSSGIAPKSPIVASDHRHQFAKIKDFAQEFNLKSTIKLQSFDRYAHNQKSEFLMDNKQSHHYNTEHSPTISSHIF</sequence>
<evidence type="ECO:0000313" key="3">
    <source>
        <dbReference type="Proteomes" id="UP000499080"/>
    </source>
</evidence>
<protein>
    <submittedName>
        <fullName evidence="2">Uncharacterized protein</fullName>
    </submittedName>
</protein>
<dbReference type="Proteomes" id="UP000499080">
    <property type="component" value="Unassembled WGS sequence"/>
</dbReference>
<keyword evidence="3" id="KW-1185">Reference proteome</keyword>
<reference evidence="2 3" key="1">
    <citation type="journal article" date="2019" name="Sci. Rep.">
        <title>Orb-weaving spider Araneus ventricosus genome elucidates the spidroin gene catalogue.</title>
        <authorList>
            <person name="Kono N."/>
            <person name="Nakamura H."/>
            <person name="Ohtoshi R."/>
            <person name="Moran D.A.P."/>
            <person name="Shinohara A."/>
            <person name="Yoshida Y."/>
            <person name="Fujiwara M."/>
            <person name="Mori M."/>
            <person name="Tomita M."/>
            <person name="Arakawa K."/>
        </authorList>
    </citation>
    <scope>NUCLEOTIDE SEQUENCE [LARGE SCALE GENOMIC DNA]</scope>
</reference>
<dbReference type="AlphaFoldDB" id="A0A4Y2G4B7"/>
<gene>
    <name evidence="2" type="ORF">AVEN_120087_1</name>
</gene>
<feature type="compositionally biased region" description="Basic and acidic residues" evidence="1">
    <location>
        <begin position="8"/>
        <end position="18"/>
    </location>
</feature>
<organism evidence="2 3">
    <name type="scientific">Araneus ventricosus</name>
    <name type="common">Orbweaver spider</name>
    <name type="synonym">Epeira ventricosa</name>
    <dbReference type="NCBI Taxonomy" id="182803"/>
    <lineage>
        <taxon>Eukaryota</taxon>
        <taxon>Metazoa</taxon>
        <taxon>Ecdysozoa</taxon>
        <taxon>Arthropoda</taxon>
        <taxon>Chelicerata</taxon>
        <taxon>Arachnida</taxon>
        <taxon>Araneae</taxon>
        <taxon>Araneomorphae</taxon>
        <taxon>Entelegynae</taxon>
        <taxon>Araneoidea</taxon>
        <taxon>Araneidae</taxon>
        <taxon>Araneus</taxon>
    </lineage>
</organism>
<evidence type="ECO:0000313" key="2">
    <source>
        <dbReference type="EMBL" id="GBM47646.1"/>
    </source>
</evidence>